<name>A0A813RP35_9BILA</name>
<comment type="caution">
    <text evidence="1">The sequence shown here is derived from an EMBL/GenBank/DDBJ whole genome shotgun (WGS) entry which is preliminary data.</text>
</comment>
<gene>
    <name evidence="1" type="ORF">VCS650_LOCUS3093</name>
</gene>
<evidence type="ECO:0000313" key="1">
    <source>
        <dbReference type="EMBL" id="CAF0783868.1"/>
    </source>
</evidence>
<dbReference type="PANTHER" id="PTHR14465">
    <property type="entry name" value="IQ DOMAIN-CONTAINING PROTEIN H"/>
    <property type="match status" value="1"/>
</dbReference>
<organism evidence="1 2">
    <name type="scientific">Adineta steineri</name>
    <dbReference type="NCBI Taxonomy" id="433720"/>
    <lineage>
        <taxon>Eukaryota</taxon>
        <taxon>Metazoa</taxon>
        <taxon>Spiralia</taxon>
        <taxon>Gnathifera</taxon>
        <taxon>Rotifera</taxon>
        <taxon>Eurotatoria</taxon>
        <taxon>Bdelloidea</taxon>
        <taxon>Adinetida</taxon>
        <taxon>Adinetidae</taxon>
        <taxon>Adineta</taxon>
    </lineage>
</organism>
<dbReference type="PANTHER" id="PTHR14465:SF0">
    <property type="entry name" value="IQ DOMAIN-CONTAINING PROTEIN H"/>
    <property type="match status" value="1"/>
</dbReference>
<protein>
    <submittedName>
        <fullName evidence="1">Uncharacterized protein</fullName>
    </submittedName>
</protein>
<dbReference type="Proteomes" id="UP000663891">
    <property type="component" value="Unassembled WGS sequence"/>
</dbReference>
<evidence type="ECO:0000313" key="2">
    <source>
        <dbReference type="Proteomes" id="UP000663891"/>
    </source>
</evidence>
<dbReference type="EMBL" id="CAJNON010000016">
    <property type="protein sequence ID" value="CAF0783868.1"/>
    <property type="molecule type" value="Genomic_DNA"/>
</dbReference>
<sequence>MALLSYTLNELLPLLPTEVHEKTVEIFKRVPGTLLKFFSPKLITKKAECYEHNLITEKSVESNGNEYWNNIREGSSDSMNKRMHVQDVTKINRNYPAEATSKKPVQNETAYGSDVSYTEHGSGIEYNKDWNNLRTHLRKSIKKMFHDHQITEVSPDCLANEIATRCLQECPNWGKQSQNSSSTIRFNSTYLTDNDSAKMNIHIVEKSRYAVWTSRLYHSNLPVLQLSVFFQMCRAHGVGFDIKEKQGSVFALLESERHENMGMIAIGNTLQSTLSNFAYNLNAINQEITTTNMQGRNNFMLAINDIESILGITQENASSVSSTVTATSATTATSAASTTNATS</sequence>
<dbReference type="AlphaFoldDB" id="A0A813RP35"/>
<dbReference type="InterPro" id="IPR038752">
    <property type="entry name" value="IQCH"/>
</dbReference>
<proteinExistence type="predicted"/>
<accession>A0A813RP35</accession>
<dbReference type="OrthoDB" id="2117703at2759"/>
<reference evidence="1" key="1">
    <citation type="submission" date="2021-02" db="EMBL/GenBank/DDBJ databases">
        <authorList>
            <person name="Nowell W R."/>
        </authorList>
    </citation>
    <scope>NUCLEOTIDE SEQUENCE</scope>
</reference>